<comment type="caution">
    <text evidence="2">The sequence shown here is derived from an EMBL/GenBank/DDBJ whole genome shotgun (WGS) entry which is preliminary data.</text>
</comment>
<evidence type="ECO:0008006" key="4">
    <source>
        <dbReference type="Google" id="ProtNLM"/>
    </source>
</evidence>
<accession>A0ABS9X1D0</accession>
<sequence>MTINDEISIIANQIANKGNKPTVALIKTKLKTRVPLPVIISVLKTWQHEPSFISLPTEQNDRDSKEKNTSIADLTSLEDRLHHELSDMKEEIRELKALVQGLINQQKK</sequence>
<name>A0ABS9X1D0_9GAMM</name>
<proteinExistence type="predicted"/>
<keyword evidence="3" id="KW-1185">Reference proteome</keyword>
<feature type="coiled-coil region" evidence="1">
    <location>
        <begin position="71"/>
        <end position="105"/>
    </location>
</feature>
<dbReference type="RefSeq" id="WP_242286509.1">
    <property type="nucleotide sequence ID" value="NZ_JAKKSL010000002.1"/>
</dbReference>
<dbReference type="EMBL" id="JAKKSL010000002">
    <property type="protein sequence ID" value="MCI2284058.1"/>
    <property type="molecule type" value="Genomic_DNA"/>
</dbReference>
<protein>
    <recommendedName>
        <fullName evidence="4">KfrA N-terminal DNA-binding domain-containing protein</fullName>
    </recommendedName>
</protein>
<organism evidence="2 3">
    <name type="scientific">Colwellia maritima</name>
    <dbReference type="NCBI Taxonomy" id="2912588"/>
    <lineage>
        <taxon>Bacteria</taxon>
        <taxon>Pseudomonadati</taxon>
        <taxon>Pseudomonadota</taxon>
        <taxon>Gammaproteobacteria</taxon>
        <taxon>Alteromonadales</taxon>
        <taxon>Colwelliaceae</taxon>
        <taxon>Colwellia</taxon>
    </lineage>
</organism>
<keyword evidence="1" id="KW-0175">Coiled coil</keyword>
<gene>
    <name evidence="2" type="ORF">L3081_12475</name>
</gene>
<evidence type="ECO:0000313" key="3">
    <source>
        <dbReference type="Proteomes" id="UP001139646"/>
    </source>
</evidence>
<dbReference type="Proteomes" id="UP001139646">
    <property type="component" value="Unassembled WGS sequence"/>
</dbReference>
<reference evidence="2" key="1">
    <citation type="submission" date="2022-01" db="EMBL/GenBank/DDBJ databases">
        <title>Colwellia maritima, isolated from seawater.</title>
        <authorList>
            <person name="Kristyanto S."/>
            <person name="Jung J."/>
            <person name="Jeon C.O."/>
        </authorList>
    </citation>
    <scope>NUCLEOTIDE SEQUENCE</scope>
    <source>
        <strain evidence="2">MSW7</strain>
    </source>
</reference>
<evidence type="ECO:0000256" key="1">
    <source>
        <dbReference type="SAM" id="Coils"/>
    </source>
</evidence>
<evidence type="ECO:0000313" key="2">
    <source>
        <dbReference type="EMBL" id="MCI2284058.1"/>
    </source>
</evidence>